<comment type="caution">
    <text evidence="2">The sequence shown here is derived from an EMBL/GenBank/DDBJ whole genome shotgun (WGS) entry which is preliminary data.</text>
</comment>
<feature type="compositionally biased region" description="Acidic residues" evidence="1">
    <location>
        <begin position="32"/>
        <end position="51"/>
    </location>
</feature>
<name>A0AAD7RV23_9TELE</name>
<reference evidence="2" key="1">
    <citation type="journal article" date="2023" name="Science">
        <title>Genome structures resolve the early diversification of teleost fishes.</title>
        <authorList>
            <person name="Parey E."/>
            <person name="Louis A."/>
            <person name="Montfort J."/>
            <person name="Bouchez O."/>
            <person name="Roques C."/>
            <person name="Iampietro C."/>
            <person name="Lluch J."/>
            <person name="Castinel A."/>
            <person name="Donnadieu C."/>
            <person name="Desvignes T."/>
            <person name="Floi Bucao C."/>
            <person name="Jouanno E."/>
            <person name="Wen M."/>
            <person name="Mejri S."/>
            <person name="Dirks R."/>
            <person name="Jansen H."/>
            <person name="Henkel C."/>
            <person name="Chen W.J."/>
            <person name="Zahm M."/>
            <person name="Cabau C."/>
            <person name="Klopp C."/>
            <person name="Thompson A.W."/>
            <person name="Robinson-Rechavi M."/>
            <person name="Braasch I."/>
            <person name="Lecointre G."/>
            <person name="Bobe J."/>
            <person name="Postlethwait J.H."/>
            <person name="Berthelot C."/>
            <person name="Roest Crollius H."/>
            <person name="Guiguen Y."/>
        </authorList>
    </citation>
    <scope>NUCLEOTIDE SEQUENCE</scope>
    <source>
        <strain evidence="2">NC1722</strain>
    </source>
</reference>
<accession>A0AAD7RV23</accession>
<evidence type="ECO:0000313" key="3">
    <source>
        <dbReference type="Proteomes" id="UP001221898"/>
    </source>
</evidence>
<organism evidence="2 3">
    <name type="scientific">Aldrovandia affinis</name>
    <dbReference type="NCBI Taxonomy" id="143900"/>
    <lineage>
        <taxon>Eukaryota</taxon>
        <taxon>Metazoa</taxon>
        <taxon>Chordata</taxon>
        <taxon>Craniata</taxon>
        <taxon>Vertebrata</taxon>
        <taxon>Euteleostomi</taxon>
        <taxon>Actinopterygii</taxon>
        <taxon>Neopterygii</taxon>
        <taxon>Teleostei</taxon>
        <taxon>Notacanthiformes</taxon>
        <taxon>Halosauridae</taxon>
        <taxon>Aldrovandia</taxon>
    </lineage>
</organism>
<keyword evidence="3" id="KW-1185">Reference proteome</keyword>
<dbReference type="EMBL" id="JAINUG010000165">
    <property type="protein sequence ID" value="KAJ8390802.1"/>
    <property type="molecule type" value="Genomic_DNA"/>
</dbReference>
<proteinExistence type="predicted"/>
<dbReference type="Proteomes" id="UP001221898">
    <property type="component" value="Unassembled WGS sequence"/>
</dbReference>
<evidence type="ECO:0000313" key="2">
    <source>
        <dbReference type="EMBL" id="KAJ8390802.1"/>
    </source>
</evidence>
<feature type="region of interest" description="Disordered" evidence="1">
    <location>
        <begin position="1"/>
        <end position="60"/>
    </location>
</feature>
<sequence length="110" mass="11873">MGSRNSRPAEPPYPTGLSDVLSRTTGSTTAAAEEEEIVEEKEVVAEPDQEEGATQGLHRPTLLASVSMMNGRFTSGYASTGAVIRAVWRVLKAMEQGSSQTYGWLQSVKR</sequence>
<dbReference type="AlphaFoldDB" id="A0AAD7RV23"/>
<protein>
    <submittedName>
        <fullName evidence="2">Uncharacterized protein</fullName>
    </submittedName>
</protein>
<evidence type="ECO:0000256" key="1">
    <source>
        <dbReference type="SAM" id="MobiDB-lite"/>
    </source>
</evidence>
<gene>
    <name evidence="2" type="ORF">AAFF_G00099340</name>
</gene>